<dbReference type="InterPro" id="IPR002937">
    <property type="entry name" value="Amino_oxidase"/>
</dbReference>
<proteinExistence type="inferred from homology"/>
<dbReference type="GO" id="GO:0016491">
    <property type="term" value="F:oxidoreductase activity"/>
    <property type="evidence" value="ECO:0007669"/>
    <property type="project" value="UniProtKB-KW"/>
</dbReference>
<dbReference type="AlphaFoldDB" id="A0A2R8A7Q1"/>
<keyword evidence="3" id="KW-0560">Oxidoreductase</keyword>
<dbReference type="RefSeq" id="WP_108780989.1">
    <property type="nucleotide sequence ID" value="NZ_OMKW01000001.1"/>
</dbReference>
<dbReference type="SUPFAM" id="SSF51905">
    <property type="entry name" value="FAD/NAD(P)-binding domain"/>
    <property type="match status" value="1"/>
</dbReference>
<protein>
    <submittedName>
        <fullName evidence="3">Flavin-containing monoamine oxidase AofH</fullName>
        <ecNumber evidence="3">1.4.3.-</ecNumber>
    </submittedName>
</protein>
<dbReference type="Gene3D" id="3.50.50.60">
    <property type="entry name" value="FAD/NAD(P)-binding domain"/>
    <property type="match status" value="2"/>
</dbReference>
<reference evidence="3 4" key="1">
    <citation type="submission" date="2018-03" db="EMBL/GenBank/DDBJ databases">
        <authorList>
            <person name="Keele B.F."/>
        </authorList>
    </citation>
    <scope>NUCLEOTIDE SEQUENCE [LARGE SCALE GENOMIC DNA]</scope>
    <source>
        <strain evidence="3 4">CeCT 8812</strain>
    </source>
</reference>
<accession>A0A2R8A7Q1</accession>
<feature type="domain" description="Amine oxidase" evidence="2">
    <location>
        <begin position="104"/>
        <end position="343"/>
    </location>
</feature>
<sequence length="345" mass="36954">MRSEILIIGGGLTGLALADRLEQAGRDWRLVEARARLGGRIHTVSHAQARFDLGPSWFWPGQDRMAALADRLGIAVFEQYAQGIQLLEDRAGQVHPARGFASMAGSLRLEGGMTSLIDGLASLVPDRRIETAAPVRQIGQGTALLADGRALEADHIVVTLPPRVAAELSYAQPLDTDVLAAMRAIPTWMGGQAKCVAIYAEPFWRMKGLSGDASSQRGPLVEIHDATSMNGVAALFGFVGVPPQARADHADQLQPAILDQLGRLFGEEALSPSAFHLMDWATEPHSTTALDLEPLRAHPDYGPLSELSKLADQRLHFSGTELAPEMGGYLEGALAAAEAMAHRLT</sequence>
<dbReference type="EC" id="1.4.3.-" evidence="3"/>
<gene>
    <name evidence="3" type="primary">aofH</name>
    <name evidence="3" type="ORF">POI8812_00565</name>
</gene>
<organism evidence="3 4">
    <name type="scientific">Pontivivens insulae</name>
    <dbReference type="NCBI Taxonomy" id="1639689"/>
    <lineage>
        <taxon>Bacteria</taxon>
        <taxon>Pseudomonadati</taxon>
        <taxon>Pseudomonadota</taxon>
        <taxon>Alphaproteobacteria</taxon>
        <taxon>Rhodobacterales</taxon>
        <taxon>Paracoccaceae</taxon>
        <taxon>Pontivivens</taxon>
    </lineage>
</organism>
<dbReference type="Pfam" id="PF13450">
    <property type="entry name" value="NAD_binding_8"/>
    <property type="match status" value="1"/>
</dbReference>
<name>A0A2R8A7Q1_9RHOB</name>
<keyword evidence="4" id="KW-1185">Reference proteome</keyword>
<dbReference type="EMBL" id="OMKW01000001">
    <property type="protein sequence ID" value="SPF28267.1"/>
    <property type="molecule type" value="Genomic_DNA"/>
</dbReference>
<evidence type="ECO:0000313" key="3">
    <source>
        <dbReference type="EMBL" id="SPF28267.1"/>
    </source>
</evidence>
<dbReference type="InterPro" id="IPR036188">
    <property type="entry name" value="FAD/NAD-bd_sf"/>
</dbReference>
<dbReference type="OrthoDB" id="337830at2"/>
<dbReference type="SUPFAM" id="SSF54373">
    <property type="entry name" value="FAD-linked reductases, C-terminal domain"/>
    <property type="match status" value="1"/>
</dbReference>
<dbReference type="PANTHER" id="PTHR43563">
    <property type="entry name" value="AMINE OXIDASE"/>
    <property type="match status" value="1"/>
</dbReference>
<dbReference type="PANTHER" id="PTHR43563:SF1">
    <property type="entry name" value="AMINE OXIDASE [FLAVIN-CONTAINING] B"/>
    <property type="match status" value="1"/>
</dbReference>
<evidence type="ECO:0000256" key="1">
    <source>
        <dbReference type="ARBA" id="ARBA00005995"/>
    </source>
</evidence>
<comment type="similarity">
    <text evidence="1">Belongs to the flavin monoamine oxidase family.</text>
</comment>
<evidence type="ECO:0000259" key="2">
    <source>
        <dbReference type="Pfam" id="PF01593"/>
    </source>
</evidence>
<dbReference type="InterPro" id="IPR050703">
    <property type="entry name" value="Flavin_MAO"/>
</dbReference>
<evidence type="ECO:0000313" key="4">
    <source>
        <dbReference type="Proteomes" id="UP000244932"/>
    </source>
</evidence>
<dbReference type="Proteomes" id="UP000244932">
    <property type="component" value="Unassembled WGS sequence"/>
</dbReference>
<dbReference type="Pfam" id="PF01593">
    <property type="entry name" value="Amino_oxidase"/>
    <property type="match status" value="1"/>
</dbReference>